<protein>
    <submittedName>
        <fullName evidence="1">Uncharacterized protein</fullName>
    </submittedName>
</protein>
<keyword evidence="2" id="KW-1185">Reference proteome</keyword>
<name>A0AA37P8H1_9PEZI</name>
<evidence type="ECO:0000313" key="1">
    <source>
        <dbReference type="EMBL" id="GKT47586.1"/>
    </source>
</evidence>
<sequence length="65" mass="7062">MSLSMVKRAPNLEADGIVTLERTDPARQVVPFERAAFANGWLTMGLDAVQPVNRSHNHGTSMDGP</sequence>
<evidence type="ECO:0000313" key="2">
    <source>
        <dbReference type="Proteomes" id="UP001055115"/>
    </source>
</evidence>
<dbReference type="Proteomes" id="UP001055115">
    <property type="component" value="Unassembled WGS sequence"/>
</dbReference>
<reference evidence="1 2" key="1">
    <citation type="submission" date="2022-03" db="EMBL/GenBank/DDBJ databases">
        <title>Genome data of Colletotrichum spp.</title>
        <authorList>
            <person name="Utami Y.D."/>
            <person name="Hiruma K."/>
        </authorList>
    </citation>
    <scope>NUCLEOTIDE SEQUENCE [LARGE SCALE GENOMIC DNA]</scope>
    <source>
        <strain evidence="1 2">MAFF 239500</strain>
    </source>
</reference>
<dbReference type="RefSeq" id="XP_049129936.1">
    <property type="nucleotide sequence ID" value="XM_049273979.1"/>
</dbReference>
<dbReference type="GeneID" id="73328569"/>
<proteinExistence type="predicted"/>
<organism evidence="1 2">
    <name type="scientific">Colletotrichum spaethianum</name>
    <dbReference type="NCBI Taxonomy" id="700344"/>
    <lineage>
        <taxon>Eukaryota</taxon>
        <taxon>Fungi</taxon>
        <taxon>Dikarya</taxon>
        <taxon>Ascomycota</taxon>
        <taxon>Pezizomycotina</taxon>
        <taxon>Sordariomycetes</taxon>
        <taxon>Hypocreomycetidae</taxon>
        <taxon>Glomerellales</taxon>
        <taxon>Glomerellaceae</taxon>
        <taxon>Colletotrichum</taxon>
        <taxon>Colletotrichum spaethianum species complex</taxon>
    </lineage>
</organism>
<accession>A0AA37P8H1</accession>
<gene>
    <name evidence="1" type="ORF">ColSpa_07767</name>
</gene>
<comment type="caution">
    <text evidence="1">The sequence shown here is derived from an EMBL/GenBank/DDBJ whole genome shotgun (WGS) entry which is preliminary data.</text>
</comment>
<dbReference type="AlphaFoldDB" id="A0AA37P8H1"/>
<dbReference type="EMBL" id="BQXU01000020">
    <property type="protein sequence ID" value="GKT47586.1"/>
    <property type="molecule type" value="Genomic_DNA"/>
</dbReference>